<keyword evidence="6" id="KW-0143">Chaperone</keyword>
<comment type="caution">
    <text evidence="8">The sequence shown here is derived from an EMBL/GenBank/DDBJ whole genome shotgun (WGS) entry which is preliminary data.</text>
</comment>
<comment type="similarity">
    <text evidence="1">Belongs to the chaperonin (HSP60) family.</text>
</comment>
<accession>A0A8X7R296</accession>
<dbReference type="PANTHER" id="PTHR45633">
    <property type="entry name" value="60 KDA HEAT SHOCK PROTEIN, MITOCHONDRIAL"/>
    <property type="match status" value="1"/>
</dbReference>
<gene>
    <name evidence="8" type="ORF">Bca52824_051088</name>
</gene>
<dbReference type="Gene3D" id="3.30.260.10">
    <property type="entry name" value="TCP-1-like chaperonin intermediate domain"/>
    <property type="match status" value="2"/>
</dbReference>
<dbReference type="Gene3D" id="3.50.7.10">
    <property type="entry name" value="GroEL"/>
    <property type="match status" value="3"/>
</dbReference>
<organism evidence="8 9">
    <name type="scientific">Brassica carinata</name>
    <name type="common">Ethiopian mustard</name>
    <name type="synonym">Abyssinian cabbage</name>
    <dbReference type="NCBI Taxonomy" id="52824"/>
    <lineage>
        <taxon>Eukaryota</taxon>
        <taxon>Viridiplantae</taxon>
        <taxon>Streptophyta</taxon>
        <taxon>Embryophyta</taxon>
        <taxon>Tracheophyta</taxon>
        <taxon>Spermatophyta</taxon>
        <taxon>Magnoliopsida</taxon>
        <taxon>eudicotyledons</taxon>
        <taxon>Gunneridae</taxon>
        <taxon>Pentapetalae</taxon>
        <taxon>rosids</taxon>
        <taxon>malvids</taxon>
        <taxon>Brassicales</taxon>
        <taxon>Brassicaceae</taxon>
        <taxon>Brassiceae</taxon>
        <taxon>Brassica</taxon>
    </lineage>
</organism>
<dbReference type="GO" id="GO:0042026">
    <property type="term" value="P:protein refolding"/>
    <property type="evidence" value="ECO:0007669"/>
    <property type="project" value="InterPro"/>
</dbReference>
<evidence type="ECO:0000256" key="3">
    <source>
        <dbReference type="ARBA" id="ARBA00022741"/>
    </source>
</evidence>
<dbReference type="InterPro" id="IPR027409">
    <property type="entry name" value="GroEL-like_apical_dom_sf"/>
</dbReference>
<dbReference type="InterPro" id="IPR001844">
    <property type="entry name" value="Cpn60/GroEL"/>
</dbReference>
<reference evidence="8 9" key="1">
    <citation type="submission" date="2020-02" db="EMBL/GenBank/DDBJ databases">
        <authorList>
            <person name="Ma Q."/>
            <person name="Huang Y."/>
            <person name="Song X."/>
            <person name="Pei D."/>
        </authorList>
    </citation>
    <scope>NUCLEOTIDE SEQUENCE [LARGE SCALE GENOMIC DNA]</scope>
    <source>
        <strain evidence="8">Sxm20200214</strain>
        <tissue evidence="8">Leaf</tissue>
    </source>
</reference>
<feature type="compositionally biased region" description="Polar residues" evidence="7">
    <location>
        <begin position="7"/>
        <end position="20"/>
    </location>
</feature>
<feature type="region of interest" description="Disordered" evidence="7">
    <location>
        <begin position="1"/>
        <end position="26"/>
    </location>
</feature>
<proteinExistence type="inferred from homology"/>
<dbReference type="PRINTS" id="PR00304">
    <property type="entry name" value="TCOMPLEXTCP1"/>
</dbReference>
<dbReference type="InterPro" id="IPR002423">
    <property type="entry name" value="Cpn60/GroEL/TCP-1"/>
</dbReference>
<dbReference type="Gene3D" id="1.10.560.10">
    <property type="entry name" value="GroEL-like equatorial domain"/>
    <property type="match status" value="2"/>
</dbReference>
<keyword evidence="3" id="KW-0547">Nucleotide-binding</keyword>
<evidence type="ECO:0000256" key="2">
    <source>
        <dbReference type="ARBA" id="ARBA00008020"/>
    </source>
</evidence>
<dbReference type="InterPro" id="IPR027413">
    <property type="entry name" value="GROEL-like_equatorial_sf"/>
</dbReference>
<name>A0A8X7R296_BRACI</name>
<dbReference type="EMBL" id="JAAMPC010000011">
    <property type="protein sequence ID" value="KAG2279868.1"/>
    <property type="molecule type" value="Genomic_DNA"/>
</dbReference>
<dbReference type="GO" id="GO:0005524">
    <property type="term" value="F:ATP binding"/>
    <property type="evidence" value="ECO:0007669"/>
    <property type="project" value="UniProtKB-KW"/>
</dbReference>
<protein>
    <submittedName>
        <fullName evidence="8">Uncharacterized protein</fullName>
    </submittedName>
</protein>
<dbReference type="SUPFAM" id="SSF48592">
    <property type="entry name" value="GroEL equatorial domain-like"/>
    <property type="match status" value="1"/>
</dbReference>
<dbReference type="AlphaFoldDB" id="A0A8X7R296"/>
<evidence type="ECO:0000256" key="5">
    <source>
        <dbReference type="ARBA" id="ARBA00022946"/>
    </source>
</evidence>
<keyword evidence="9" id="KW-1185">Reference proteome</keyword>
<evidence type="ECO:0000313" key="8">
    <source>
        <dbReference type="EMBL" id="KAG2279868.1"/>
    </source>
</evidence>
<keyword evidence="5" id="KW-0809">Transit peptide</keyword>
<dbReference type="OrthoDB" id="1733909at2759"/>
<sequence length="407" mass="43941">MFAVSPSYFSPATISPSRSGQGKKPQLPRKLLVVRAGGKRILYGKDSREALQAGIDKLADAVSVTLGPRGRNVVLAESDTIKVINDGVTIAKAIELPDTIENAGATLIQEVAIKMNESAGDGTTTAIILAREMIKAGSLAIAFGANAVSVKNGMNKTVKELVRVLQMKSVPVKGKSDVKETSVIVEEGMKFDKGYMSPHFITNQEKSTVEFDKAKILVTDQKITSAKEKYLAEVLEILVVNKKQGLINVAVVKCPGMLDGKKALLQDIALMTGADYLAGDLGMSLMGQLQISWTHQLNRRFGENRQMKKDLAETDNSYMTGKIAERIAKLSGGVAVIKVGGHTETELEDRKLRIEDAKNATFAAMREGIVPGGGATYIHLLDEIPRIKKTLMEDLYEQIGADIVATV</sequence>
<evidence type="ECO:0000256" key="7">
    <source>
        <dbReference type="SAM" id="MobiDB-lite"/>
    </source>
</evidence>
<dbReference type="InterPro" id="IPR027410">
    <property type="entry name" value="TCP-1-like_intermed_sf"/>
</dbReference>
<dbReference type="Proteomes" id="UP000886595">
    <property type="component" value="Unassembled WGS sequence"/>
</dbReference>
<dbReference type="Pfam" id="PF00118">
    <property type="entry name" value="Cpn60_TCP1"/>
    <property type="match status" value="2"/>
</dbReference>
<dbReference type="SUPFAM" id="SSF54849">
    <property type="entry name" value="GroEL-intermediate domain like"/>
    <property type="match status" value="1"/>
</dbReference>
<comment type="similarity">
    <text evidence="2">Belongs to the TCP-1 chaperonin family.</text>
</comment>
<evidence type="ECO:0000313" key="9">
    <source>
        <dbReference type="Proteomes" id="UP000886595"/>
    </source>
</evidence>
<evidence type="ECO:0000256" key="1">
    <source>
        <dbReference type="ARBA" id="ARBA00006607"/>
    </source>
</evidence>
<evidence type="ECO:0000256" key="4">
    <source>
        <dbReference type="ARBA" id="ARBA00022840"/>
    </source>
</evidence>
<evidence type="ECO:0000256" key="6">
    <source>
        <dbReference type="ARBA" id="ARBA00023186"/>
    </source>
</evidence>
<dbReference type="GO" id="GO:0140662">
    <property type="term" value="F:ATP-dependent protein folding chaperone"/>
    <property type="evidence" value="ECO:0007669"/>
    <property type="project" value="InterPro"/>
</dbReference>
<dbReference type="InterPro" id="IPR017998">
    <property type="entry name" value="Chaperone_TCP-1"/>
</dbReference>
<keyword evidence="4" id="KW-0067">ATP-binding</keyword>
<dbReference type="SUPFAM" id="SSF52029">
    <property type="entry name" value="GroEL apical domain-like"/>
    <property type="match status" value="1"/>
</dbReference>